<keyword evidence="2" id="KW-1185">Reference proteome</keyword>
<dbReference type="EMBL" id="CAXAMM010022314">
    <property type="protein sequence ID" value="CAK9051758.1"/>
    <property type="molecule type" value="Genomic_DNA"/>
</dbReference>
<reference evidence="1 2" key="1">
    <citation type="submission" date="2024-02" db="EMBL/GenBank/DDBJ databases">
        <authorList>
            <person name="Chen Y."/>
            <person name="Shah S."/>
            <person name="Dougan E. K."/>
            <person name="Thang M."/>
            <person name="Chan C."/>
        </authorList>
    </citation>
    <scope>NUCLEOTIDE SEQUENCE [LARGE SCALE GENOMIC DNA]</scope>
</reference>
<proteinExistence type="predicted"/>
<name>A0ABP0MKL8_9DINO</name>
<comment type="caution">
    <text evidence="1">The sequence shown here is derived from an EMBL/GenBank/DDBJ whole genome shotgun (WGS) entry which is preliminary data.</text>
</comment>
<evidence type="ECO:0000313" key="1">
    <source>
        <dbReference type="EMBL" id="CAK9051758.1"/>
    </source>
</evidence>
<dbReference type="Proteomes" id="UP001642464">
    <property type="component" value="Unassembled WGS sequence"/>
</dbReference>
<sequence>MGEEQLQKASGYLCKVESLRTKLQRKSSKVLDTAVSIEKVLGGTAAEREESMKDLSQKAASNVKGLACAATKLLGVGPQEGEEREEMKAVASASGNLVAGAVGLALNASGVNKSEKPASQAEQAMRGGLQLLSRLVVK</sequence>
<accession>A0ABP0MKL8</accession>
<evidence type="ECO:0000313" key="2">
    <source>
        <dbReference type="Proteomes" id="UP001642464"/>
    </source>
</evidence>
<organism evidence="1 2">
    <name type="scientific">Durusdinium trenchii</name>
    <dbReference type="NCBI Taxonomy" id="1381693"/>
    <lineage>
        <taxon>Eukaryota</taxon>
        <taxon>Sar</taxon>
        <taxon>Alveolata</taxon>
        <taxon>Dinophyceae</taxon>
        <taxon>Suessiales</taxon>
        <taxon>Symbiodiniaceae</taxon>
        <taxon>Durusdinium</taxon>
    </lineage>
</organism>
<protein>
    <submittedName>
        <fullName evidence="1">Uncharacterized protein</fullName>
    </submittedName>
</protein>
<gene>
    <name evidence="1" type="ORF">SCF082_LOCUS28384</name>
</gene>